<dbReference type="SUPFAM" id="SSF51126">
    <property type="entry name" value="Pectin lyase-like"/>
    <property type="match status" value="1"/>
</dbReference>
<accession>A0ABM0QJT1</accession>
<organism evidence="7 8">
    <name type="scientific">Galeopterus variegatus</name>
    <name type="common">Malayan flying lemur</name>
    <name type="synonym">Cynocephalus variegatus</name>
    <dbReference type="NCBI Taxonomy" id="482537"/>
    <lineage>
        <taxon>Eukaryota</taxon>
        <taxon>Metazoa</taxon>
        <taxon>Chordata</taxon>
        <taxon>Craniata</taxon>
        <taxon>Vertebrata</taxon>
        <taxon>Euteleostomi</taxon>
        <taxon>Mammalia</taxon>
        <taxon>Eutheria</taxon>
        <taxon>Euarchontoglires</taxon>
        <taxon>Dermoptera</taxon>
        <taxon>Cynocephalidae</taxon>
        <taxon>Galeopterus</taxon>
    </lineage>
</organism>
<dbReference type="InterPro" id="IPR036236">
    <property type="entry name" value="Znf_C2H2_sf"/>
</dbReference>
<keyword evidence="1" id="KW-0479">Metal-binding</keyword>
<reference evidence="8" key="1">
    <citation type="submission" date="2025-08" db="UniProtKB">
        <authorList>
            <consortium name="RefSeq"/>
        </authorList>
    </citation>
    <scope>IDENTIFICATION</scope>
</reference>
<dbReference type="GeneID" id="103588649"/>
<evidence type="ECO:0000313" key="8">
    <source>
        <dbReference type="RefSeq" id="XP_008568622.1"/>
    </source>
</evidence>
<dbReference type="RefSeq" id="XP_008568622.1">
    <property type="nucleotide sequence ID" value="XM_008570400.1"/>
</dbReference>
<dbReference type="PANTHER" id="PTHR23235:SF156">
    <property type="entry name" value="KRUPPEL-LIKE FACTOR 18"/>
    <property type="match status" value="1"/>
</dbReference>
<evidence type="ECO:0000256" key="3">
    <source>
        <dbReference type="ARBA" id="ARBA00022771"/>
    </source>
</evidence>
<proteinExistence type="predicted"/>
<name>A0ABM0QJT1_GALVR</name>
<dbReference type="PROSITE" id="PS00028">
    <property type="entry name" value="ZINC_FINGER_C2H2_1"/>
    <property type="match status" value="3"/>
</dbReference>
<keyword evidence="3 5" id="KW-0863">Zinc-finger</keyword>
<evidence type="ECO:0000259" key="6">
    <source>
        <dbReference type="PROSITE" id="PS50157"/>
    </source>
</evidence>
<feature type="domain" description="C2H2-type" evidence="6">
    <location>
        <begin position="638"/>
        <end position="661"/>
    </location>
</feature>
<keyword evidence="2" id="KW-0677">Repeat</keyword>
<dbReference type="Pfam" id="PF00096">
    <property type="entry name" value="zf-C2H2"/>
    <property type="match status" value="2"/>
</dbReference>
<feature type="domain" description="C2H2-type" evidence="6">
    <location>
        <begin position="578"/>
        <end position="607"/>
    </location>
</feature>
<keyword evidence="4" id="KW-0862">Zinc</keyword>
<dbReference type="SMART" id="SM00355">
    <property type="entry name" value="ZnF_C2H2"/>
    <property type="match status" value="3"/>
</dbReference>
<dbReference type="SUPFAM" id="SSF57667">
    <property type="entry name" value="beta-beta-alpha zinc fingers"/>
    <property type="match status" value="2"/>
</dbReference>
<dbReference type="CDD" id="cd21575">
    <property type="entry name" value="KLF18_N"/>
    <property type="match status" value="1"/>
</dbReference>
<dbReference type="Proteomes" id="UP000694923">
    <property type="component" value="Unplaced"/>
</dbReference>
<evidence type="ECO:0000256" key="4">
    <source>
        <dbReference type="ARBA" id="ARBA00022833"/>
    </source>
</evidence>
<sequence length="661" mass="72697">MAEDPSGADRDVEIWKIKKLIQSLEVACGAWPTEGVTLGAEYIRPGAIRAQACVLQLTAGSSLFATGAVPRPTLWIYIWCDCSCRLRSLRAPRGHIHCLSGVPESPDHGLIWAPANVGGRDGRMRRTQNVRSLSQSAWDLTTEDPVQSSGTGEMDSFLQEIEELLQGFCEPHKEEAKTPAVPQPQLYVPLTTHGGDSQHGSTQSQVMPPLRPTVMTFACSNIAGTFLTQNSTAAPVKALDMPLGYLSETFSMSEKVTSFDQMKPTAGSQMAEITDIPRTSLTDCQKTTITASEVLISSEGSQMKTLCGDQTLSGNQMTTLCGDQMKTLNDNQILYGNQMAALTQGHVMTFCGDHTLTEGHTMTSSGDQMTNFKGGQMLTSIGNQTLYGDQMMTSSGDQTLYGSQMTTFGGDQILYEGQITASGGDQTLSGNQKTTFKGGQMMTSVGNQALHGGQMKTSGGEQTLSGEQMTTFKGDQMMTSIDYQTLYGGQMTTSSGDQTLYEGQMMILNGGHMTTFTDDHALYGSYMMSYPSLSLPYPGFLYFSSPHLIQAQLPEMQKCNFNIPGCQFQNNPDILKPYICTYQDCRKSYLRSSHLRIHERKHTGEKPYVCNVTGCTWKFSRSDELSRHKKTHSGERPYLCSKCYKNFARSDHLKQHQRIHR</sequence>
<dbReference type="PROSITE" id="PS50157">
    <property type="entry name" value="ZINC_FINGER_C2H2_2"/>
    <property type="match status" value="3"/>
</dbReference>
<dbReference type="PANTHER" id="PTHR23235">
    <property type="entry name" value="KRUEPPEL-LIKE TRANSCRIPTION FACTOR"/>
    <property type="match status" value="1"/>
</dbReference>
<feature type="domain" description="C2H2-type" evidence="6">
    <location>
        <begin position="608"/>
        <end position="637"/>
    </location>
</feature>
<evidence type="ECO:0000256" key="5">
    <source>
        <dbReference type="PROSITE-ProRule" id="PRU00042"/>
    </source>
</evidence>
<dbReference type="Gene3D" id="3.30.160.60">
    <property type="entry name" value="Classic Zinc Finger"/>
    <property type="match status" value="3"/>
</dbReference>
<gene>
    <name evidence="8" type="primary">LOC103588649</name>
</gene>
<evidence type="ECO:0000313" key="7">
    <source>
        <dbReference type="Proteomes" id="UP000694923"/>
    </source>
</evidence>
<keyword evidence="7" id="KW-1185">Reference proteome</keyword>
<protein>
    <submittedName>
        <fullName evidence="8">Uncharacterized protein LOC103588649</fullName>
    </submittedName>
</protein>
<evidence type="ECO:0000256" key="1">
    <source>
        <dbReference type="ARBA" id="ARBA00022723"/>
    </source>
</evidence>
<evidence type="ECO:0000256" key="2">
    <source>
        <dbReference type="ARBA" id="ARBA00022737"/>
    </source>
</evidence>
<dbReference type="InterPro" id="IPR013087">
    <property type="entry name" value="Znf_C2H2_type"/>
</dbReference>
<dbReference type="InterPro" id="IPR011050">
    <property type="entry name" value="Pectin_lyase_fold/virulence"/>
</dbReference>